<dbReference type="InterPro" id="IPR013783">
    <property type="entry name" value="Ig-like_fold"/>
</dbReference>
<evidence type="ECO:0000313" key="3">
    <source>
        <dbReference type="Proteomes" id="UP000507470"/>
    </source>
</evidence>
<evidence type="ECO:0000313" key="2">
    <source>
        <dbReference type="EMBL" id="CAC5425782.1"/>
    </source>
</evidence>
<reference evidence="2 3" key="1">
    <citation type="submission" date="2020-06" db="EMBL/GenBank/DDBJ databases">
        <authorList>
            <person name="Li R."/>
            <person name="Bekaert M."/>
        </authorList>
    </citation>
    <scope>NUCLEOTIDE SEQUENCE [LARGE SCALE GENOMIC DNA]</scope>
    <source>
        <strain evidence="3">wild</strain>
    </source>
</reference>
<dbReference type="Proteomes" id="UP000507470">
    <property type="component" value="Unassembled WGS sequence"/>
</dbReference>
<dbReference type="SMART" id="SM00409">
    <property type="entry name" value="IG"/>
    <property type="match status" value="1"/>
</dbReference>
<dbReference type="EMBL" id="CACVKT020010297">
    <property type="protein sequence ID" value="CAC5425782.1"/>
    <property type="molecule type" value="Genomic_DNA"/>
</dbReference>
<dbReference type="SUPFAM" id="SSF48726">
    <property type="entry name" value="Immunoglobulin"/>
    <property type="match status" value="1"/>
</dbReference>
<gene>
    <name evidence="2" type="ORF">MCOR_57569</name>
</gene>
<name>A0A6J8F108_MYTCO</name>
<dbReference type="SMART" id="SM00408">
    <property type="entry name" value="IGc2"/>
    <property type="match status" value="1"/>
</dbReference>
<dbReference type="OrthoDB" id="6158319at2759"/>
<feature type="domain" description="Ig-like" evidence="1">
    <location>
        <begin position="122"/>
        <end position="210"/>
    </location>
</feature>
<proteinExistence type="predicted"/>
<dbReference type="Pfam" id="PF13895">
    <property type="entry name" value="Ig_2"/>
    <property type="match status" value="1"/>
</dbReference>
<dbReference type="PROSITE" id="PS50835">
    <property type="entry name" value="IG_LIKE"/>
    <property type="match status" value="1"/>
</dbReference>
<dbReference type="AlphaFoldDB" id="A0A6J8F108"/>
<dbReference type="InterPro" id="IPR036179">
    <property type="entry name" value="Ig-like_dom_sf"/>
</dbReference>
<dbReference type="Gene3D" id="2.60.40.10">
    <property type="entry name" value="Immunoglobulins"/>
    <property type="match status" value="1"/>
</dbReference>
<dbReference type="PANTHER" id="PTHR45889">
    <property type="entry name" value="IG-LIKE DOMAIN-CONTAINING PROTEIN"/>
    <property type="match status" value="1"/>
</dbReference>
<sequence length="217" mass="24385">MKTVHSLDVTISGLTYIEPGVPYNVTCTVNEYRDNRKTTFLAIIPGEQNEEIIIWYYKQYGCFEFQVPTSTYCRVASCACDDNGLTTHWMYNTSSDLSRSVTFQCESSDSEHNIVESTEFAPTITEAPGTSLRFNPTNDTVIKELGQQFVVLCLADCTPVCQFHWEKDNSVVSPGATLQISNISKEDNGTYTCTAYNGYGTPRTKPLYLTVNCKLFF</sequence>
<evidence type="ECO:0000259" key="1">
    <source>
        <dbReference type="PROSITE" id="PS50835"/>
    </source>
</evidence>
<dbReference type="InterPro" id="IPR003598">
    <property type="entry name" value="Ig_sub2"/>
</dbReference>
<accession>A0A6J8F108</accession>
<keyword evidence="3" id="KW-1185">Reference proteome</keyword>
<protein>
    <recommendedName>
        <fullName evidence="1">Ig-like domain-containing protein</fullName>
    </recommendedName>
</protein>
<organism evidence="2 3">
    <name type="scientific">Mytilus coruscus</name>
    <name type="common">Sea mussel</name>
    <dbReference type="NCBI Taxonomy" id="42192"/>
    <lineage>
        <taxon>Eukaryota</taxon>
        <taxon>Metazoa</taxon>
        <taxon>Spiralia</taxon>
        <taxon>Lophotrochozoa</taxon>
        <taxon>Mollusca</taxon>
        <taxon>Bivalvia</taxon>
        <taxon>Autobranchia</taxon>
        <taxon>Pteriomorphia</taxon>
        <taxon>Mytilida</taxon>
        <taxon>Mytiloidea</taxon>
        <taxon>Mytilidae</taxon>
        <taxon>Mytilinae</taxon>
        <taxon>Mytilus</taxon>
    </lineage>
</organism>
<dbReference type="InterPro" id="IPR003599">
    <property type="entry name" value="Ig_sub"/>
</dbReference>
<dbReference type="InterPro" id="IPR007110">
    <property type="entry name" value="Ig-like_dom"/>
</dbReference>
<dbReference type="PANTHER" id="PTHR45889:SF8">
    <property type="entry name" value="IG-LIKE DOMAIN-CONTAINING PROTEIN"/>
    <property type="match status" value="1"/>
</dbReference>